<dbReference type="AlphaFoldDB" id="A0A174ZPU3"/>
<feature type="region of interest" description="Disordered" evidence="1">
    <location>
        <begin position="36"/>
        <end position="56"/>
    </location>
</feature>
<name>A0A174ZPU3_9FIRM</name>
<dbReference type="PANTHER" id="PTHR43649">
    <property type="entry name" value="ARABINOSE-BINDING PROTEIN-RELATED"/>
    <property type="match status" value="1"/>
</dbReference>
<dbReference type="InterPro" id="IPR006059">
    <property type="entry name" value="SBP"/>
</dbReference>
<dbReference type="Gene3D" id="2.60.120.260">
    <property type="entry name" value="Galactose-binding domain-like"/>
    <property type="match status" value="2"/>
</dbReference>
<feature type="chain" id="PRO_5039582950" evidence="2">
    <location>
        <begin position="35"/>
        <end position="1051"/>
    </location>
</feature>
<dbReference type="EMBL" id="CZBY01000008">
    <property type="protein sequence ID" value="CUQ86156.1"/>
    <property type="molecule type" value="Genomic_DNA"/>
</dbReference>
<accession>A0A174ZPU3</accession>
<gene>
    <name evidence="3" type="ORF">ERS852540_01242</name>
</gene>
<dbReference type="Proteomes" id="UP000095662">
    <property type="component" value="Unassembled WGS sequence"/>
</dbReference>
<reference evidence="3 4" key="1">
    <citation type="submission" date="2015-09" db="EMBL/GenBank/DDBJ databases">
        <authorList>
            <consortium name="Pathogen Informatics"/>
        </authorList>
    </citation>
    <scope>NUCLEOTIDE SEQUENCE [LARGE SCALE GENOMIC DNA]</scope>
    <source>
        <strain evidence="3 4">2789STDY5834928</strain>
    </source>
</reference>
<keyword evidence="2" id="KW-0732">Signal</keyword>
<evidence type="ECO:0000256" key="1">
    <source>
        <dbReference type="SAM" id="MobiDB-lite"/>
    </source>
</evidence>
<sequence>MATKVSRMKRTLAGILSCATLVSSLSLTSTAVSAEATTDTSAGQSEESKTDSSVSEITITGMEGKYSTYYNSHKDAAKPKKEITIYATDYKEGTIDGTSFVNNVSEMTAEQAAAIMPALEEITQKSGDGYNGIKAFLEEDTDLKTDHYSTIKWKSDKLTLTYEFNVEETGLYNLETIYYPIEGNESKNTVLDIGLKIDGEYPFAAAQDITLDRYWKDEREITRDSKDNDLRPGQVTYDCWIKYPIKDKEGLYNEPYYFYLEKGKHTMTLEGIRTYGVFHSFTFKNYDELVSYDSIKPTDDELQNTPALSSKNEELGTNTIFLQAEESEYKTASTLYATYDRTTYMTNPNHPTKQRYNTIGQATWSKATQAITYKFKVENDGYYRFNFKARQNQMRGFFSNRRIYIDGKVPCKELDDVRFIYSPDWYNLTPQDENGNDIYVYLKAGEEHELTLEAIPGSIGEVMQRLDDLILELNQYYRRILMITGPNPDEYKDYFVERKIPGIQDAFRRIVDSLRAEKASIENLTKKGSEASALETMCIYLERCIKSPEDIPIMASSIKDSISSISAWMRDYRGQPLELDYIEVATCHEDFASPYGNFFGELAFGFNAFIGSFFEDYTNLSDSSATSLDVWVSLARDQATVVKNLVDNKFNSNPDYNGTQASINLVQGSVLEATLAGKGPEIALFIGGDFPIQLAARGLLLDMTQFKDYEAVTKRFAKDAMTLYEYNDGASTGVYGLPVSQTFPMLFYRTDVLKELGYENPPETWDQLTDMLPTLQRKYLDVGLILPQNVSSNTFDSGNTFIMLMLQTGQDIYNKDLYTTDYNSMKTTDIKNVNLTNFMTQDSIRVFEQWTKFYTVFSFDQTFDAFSRFRTGEMPLVVQAYTFYNQLSVAAPEIKGLWDFTLVPGTKQADGTINHAVNSAGSGAVIFNKVSNQAAAWDFVKWFTSTDIQVDYGKQIEALMGPLGRFDTANVEALEQLPWSTAEYEKISSQQSYLKEVPIIPASYAVTRHINNAFRMVVNDAGNPRYTLMSYNDQIKSEIVRKYQELSSIKK</sequence>
<proteinExistence type="predicted"/>
<dbReference type="SUPFAM" id="SSF53850">
    <property type="entry name" value="Periplasmic binding protein-like II"/>
    <property type="match status" value="1"/>
</dbReference>
<dbReference type="STRING" id="39492.ERS852540_01242"/>
<dbReference type="InterPro" id="IPR050490">
    <property type="entry name" value="Bact_solute-bd_prot1"/>
</dbReference>
<feature type="signal peptide" evidence="2">
    <location>
        <begin position="1"/>
        <end position="34"/>
    </location>
</feature>
<evidence type="ECO:0000313" key="3">
    <source>
        <dbReference type="EMBL" id="CUQ86156.1"/>
    </source>
</evidence>
<organism evidence="3 4">
    <name type="scientific">[Eubacterium] siraeum</name>
    <dbReference type="NCBI Taxonomy" id="39492"/>
    <lineage>
        <taxon>Bacteria</taxon>
        <taxon>Bacillati</taxon>
        <taxon>Bacillota</taxon>
        <taxon>Clostridia</taxon>
        <taxon>Eubacteriales</taxon>
        <taxon>Oscillospiraceae</taxon>
        <taxon>Oscillospiraceae incertae sedis</taxon>
    </lineage>
</organism>
<dbReference type="Gene3D" id="3.40.190.10">
    <property type="entry name" value="Periplasmic binding protein-like II"/>
    <property type="match status" value="1"/>
</dbReference>
<protein>
    <submittedName>
        <fullName evidence="3">Maltose-binding periplasmic proteins/domains</fullName>
    </submittedName>
</protein>
<evidence type="ECO:0000256" key="2">
    <source>
        <dbReference type="SAM" id="SignalP"/>
    </source>
</evidence>
<evidence type="ECO:0000313" key="4">
    <source>
        <dbReference type="Proteomes" id="UP000095662"/>
    </source>
</evidence>
<dbReference type="Pfam" id="PF01547">
    <property type="entry name" value="SBP_bac_1"/>
    <property type="match status" value="1"/>
</dbReference>
<dbReference type="PANTHER" id="PTHR43649:SF27">
    <property type="entry name" value="EXTRACELLULAR SOLUTE-BINDING PROTEIN FAMILY 1"/>
    <property type="match status" value="1"/>
</dbReference>